<dbReference type="AlphaFoldDB" id="A0A0B7ASF6"/>
<sequence>MQREAIPSELLGCFNVDLENVLAKLVTGDKTCTYYLEPETKEQSMDGIISNHHEEKNLKTSSARKVMCLLEH</sequence>
<evidence type="ECO:0000313" key="1">
    <source>
        <dbReference type="EMBL" id="CEK82911.1"/>
    </source>
</evidence>
<dbReference type="EMBL" id="HACG01036046">
    <property type="protein sequence ID" value="CEK82911.1"/>
    <property type="molecule type" value="Transcribed_RNA"/>
</dbReference>
<reference evidence="1" key="1">
    <citation type="submission" date="2014-12" db="EMBL/GenBank/DDBJ databases">
        <title>Insight into the proteome of Arion vulgaris.</title>
        <authorList>
            <person name="Aradska J."/>
            <person name="Bulat T."/>
            <person name="Smidak R."/>
            <person name="Sarate P."/>
            <person name="Gangsoo J."/>
            <person name="Sialana F."/>
            <person name="Bilban M."/>
            <person name="Lubec G."/>
        </authorList>
    </citation>
    <scope>NUCLEOTIDE SEQUENCE</scope>
    <source>
        <tissue evidence="1">Skin</tissue>
    </source>
</reference>
<protein>
    <submittedName>
        <fullName evidence="1">Uncharacterized protein</fullName>
    </submittedName>
</protein>
<organism evidence="1">
    <name type="scientific">Arion vulgaris</name>
    <dbReference type="NCBI Taxonomy" id="1028688"/>
    <lineage>
        <taxon>Eukaryota</taxon>
        <taxon>Metazoa</taxon>
        <taxon>Spiralia</taxon>
        <taxon>Lophotrochozoa</taxon>
        <taxon>Mollusca</taxon>
        <taxon>Gastropoda</taxon>
        <taxon>Heterobranchia</taxon>
        <taxon>Euthyneura</taxon>
        <taxon>Panpulmonata</taxon>
        <taxon>Eupulmonata</taxon>
        <taxon>Stylommatophora</taxon>
        <taxon>Helicina</taxon>
        <taxon>Arionoidea</taxon>
        <taxon>Arionidae</taxon>
        <taxon>Arion</taxon>
    </lineage>
</organism>
<name>A0A0B7ASF6_9EUPU</name>
<accession>A0A0B7ASF6</accession>
<gene>
    <name evidence="1" type="primary">ORF134212</name>
</gene>
<proteinExistence type="predicted"/>